<reference evidence="2 3" key="1">
    <citation type="submission" date="2018-08" db="EMBL/GenBank/DDBJ databases">
        <title>Lysobacter soli KCTC 22011, whole genome shotgun sequence.</title>
        <authorList>
            <person name="Zhang X."/>
            <person name="Feng G."/>
            <person name="Zhu H."/>
        </authorList>
    </citation>
    <scope>NUCLEOTIDE SEQUENCE [LARGE SCALE GENOMIC DNA]</scope>
    <source>
        <strain evidence="2 3">KCTC 22011</strain>
    </source>
</reference>
<feature type="compositionally biased region" description="Polar residues" evidence="1">
    <location>
        <begin position="1"/>
        <end position="16"/>
    </location>
</feature>
<evidence type="ECO:0000256" key="1">
    <source>
        <dbReference type="SAM" id="MobiDB-lite"/>
    </source>
</evidence>
<comment type="caution">
    <text evidence="2">The sequence shown here is derived from an EMBL/GenBank/DDBJ whole genome shotgun (WGS) entry which is preliminary data.</text>
</comment>
<evidence type="ECO:0000313" key="2">
    <source>
        <dbReference type="EMBL" id="RDY68178.1"/>
    </source>
</evidence>
<dbReference type="RefSeq" id="WP_115841603.1">
    <property type="nucleotide sequence ID" value="NZ_CP183976.1"/>
</dbReference>
<gene>
    <name evidence="2" type="ORF">DX912_06115</name>
</gene>
<name>A0A3D8VH96_9GAMM</name>
<evidence type="ECO:0000313" key="3">
    <source>
        <dbReference type="Proteomes" id="UP000256829"/>
    </source>
</evidence>
<sequence>MSSYRPTGANGYTTSPFGKPSPDKEVTHERIAADMDAFSKAGGQVEVLGVTPLRRKPEKDALASTNGAAAKKTVPARPKAR</sequence>
<feature type="region of interest" description="Disordered" evidence="1">
    <location>
        <begin position="1"/>
        <end position="25"/>
    </location>
</feature>
<keyword evidence="3" id="KW-1185">Reference proteome</keyword>
<feature type="region of interest" description="Disordered" evidence="1">
    <location>
        <begin position="52"/>
        <end position="81"/>
    </location>
</feature>
<proteinExistence type="predicted"/>
<dbReference type="Proteomes" id="UP000256829">
    <property type="component" value="Unassembled WGS sequence"/>
</dbReference>
<protein>
    <submittedName>
        <fullName evidence="2">Uncharacterized protein</fullName>
    </submittedName>
</protein>
<organism evidence="2 3">
    <name type="scientific">Lysobacter soli</name>
    <dbReference type="NCBI Taxonomy" id="453783"/>
    <lineage>
        <taxon>Bacteria</taxon>
        <taxon>Pseudomonadati</taxon>
        <taxon>Pseudomonadota</taxon>
        <taxon>Gammaproteobacteria</taxon>
        <taxon>Lysobacterales</taxon>
        <taxon>Lysobacteraceae</taxon>
        <taxon>Lysobacter</taxon>
    </lineage>
</organism>
<accession>A0A3D8VH96</accession>
<dbReference type="AlphaFoldDB" id="A0A3D8VH96"/>
<dbReference type="EMBL" id="QTJR01000003">
    <property type="protein sequence ID" value="RDY68178.1"/>
    <property type="molecule type" value="Genomic_DNA"/>
</dbReference>